<keyword evidence="4" id="KW-0808">Transferase</keyword>
<dbReference type="SUPFAM" id="SSF55874">
    <property type="entry name" value="ATPase domain of HSP90 chaperone/DNA topoisomerase II/histidine kinase"/>
    <property type="match status" value="1"/>
</dbReference>
<keyword evidence="3 6" id="KW-0597">Phosphoprotein</keyword>
<dbReference type="InterPro" id="IPR036890">
    <property type="entry name" value="HATPase_C_sf"/>
</dbReference>
<keyword evidence="5" id="KW-0418">Kinase</keyword>
<evidence type="ECO:0000256" key="4">
    <source>
        <dbReference type="ARBA" id="ARBA00022679"/>
    </source>
</evidence>
<organism evidence="12 13">
    <name type="scientific">Roseicella aquatilis</name>
    <dbReference type="NCBI Taxonomy" id="2527868"/>
    <lineage>
        <taxon>Bacteria</taxon>
        <taxon>Pseudomonadati</taxon>
        <taxon>Pseudomonadota</taxon>
        <taxon>Alphaproteobacteria</taxon>
        <taxon>Acetobacterales</taxon>
        <taxon>Roseomonadaceae</taxon>
        <taxon>Roseicella</taxon>
    </lineage>
</organism>
<dbReference type="SMART" id="SM00388">
    <property type="entry name" value="HisKA"/>
    <property type="match status" value="1"/>
</dbReference>
<dbReference type="PANTHER" id="PTHR43304">
    <property type="entry name" value="PHYTOCHROME-LIKE PROTEIN CPH1"/>
    <property type="match status" value="1"/>
</dbReference>
<dbReference type="GO" id="GO:0000155">
    <property type="term" value="F:phosphorelay sensor kinase activity"/>
    <property type="evidence" value="ECO:0007669"/>
    <property type="project" value="InterPro"/>
</dbReference>
<dbReference type="Gene3D" id="1.10.287.130">
    <property type="match status" value="1"/>
</dbReference>
<dbReference type="RefSeq" id="WP_132285618.1">
    <property type="nucleotide sequence ID" value="NZ_SKBM01000004.1"/>
</dbReference>
<evidence type="ECO:0000256" key="7">
    <source>
        <dbReference type="SAM" id="MobiDB-lite"/>
    </source>
</evidence>
<dbReference type="InterPro" id="IPR005467">
    <property type="entry name" value="His_kinase_dom"/>
</dbReference>
<protein>
    <recommendedName>
        <fullName evidence="2">histidine kinase</fullName>
        <ecNumber evidence="2">2.7.13.3</ecNumber>
    </recommendedName>
</protein>
<dbReference type="SMART" id="SM00091">
    <property type="entry name" value="PAS"/>
    <property type="match status" value="5"/>
</dbReference>
<feature type="domain" description="PAC" evidence="11">
    <location>
        <begin position="745"/>
        <end position="797"/>
    </location>
</feature>
<dbReference type="PROSITE" id="PS50113">
    <property type="entry name" value="PAC"/>
    <property type="match status" value="5"/>
</dbReference>
<dbReference type="SUPFAM" id="SSF55785">
    <property type="entry name" value="PYP-like sensor domain (PAS domain)"/>
    <property type="match status" value="5"/>
</dbReference>
<dbReference type="SMART" id="SM00086">
    <property type="entry name" value="PAC"/>
    <property type="match status" value="5"/>
</dbReference>
<comment type="caution">
    <text evidence="12">The sequence shown here is derived from an EMBL/GenBank/DDBJ whole genome shotgun (WGS) entry which is preliminary data.</text>
</comment>
<evidence type="ECO:0000313" key="13">
    <source>
        <dbReference type="Proteomes" id="UP000295023"/>
    </source>
</evidence>
<dbReference type="Proteomes" id="UP000295023">
    <property type="component" value="Unassembled WGS sequence"/>
</dbReference>
<dbReference type="PANTHER" id="PTHR43304:SF1">
    <property type="entry name" value="PAC DOMAIN-CONTAINING PROTEIN"/>
    <property type="match status" value="1"/>
</dbReference>
<dbReference type="InterPro" id="IPR000014">
    <property type="entry name" value="PAS"/>
</dbReference>
<dbReference type="InterPro" id="IPR036097">
    <property type="entry name" value="HisK_dim/P_sf"/>
</dbReference>
<feature type="domain" description="PAC" evidence="11">
    <location>
        <begin position="215"/>
        <end position="269"/>
    </location>
</feature>
<dbReference type="InterPro" id="IPR052162">
    <property type="entry name" value="Sensor_kinase/Photoreceptor"/>
</dbReference>
<feature type="modified residue" description="4-aspartylphosphate" evidence="6">
    <location>
        <position position="1144"/>
    </location>
</feature>
<dbReference type="InterPro" id="IPR000700">
    <property type="entry name" value="PAS-assoc_C"/>
</dbReference>
<dbReference type="Pfam" id="PF00512">
    <property type="entry name" value="HisKA"/>
    <property type="match status" value="1"/>
</dbReference>
<feature type="domain" description="PAS" evidence="10">
    <location>
        <begin position="270"/>
        <end position="342"/>
    </location>
</feature>
<evidence type="ECO:0000256" key="6">
    <source>
        <dbReference type="PROSITE-ProRule" id="PRU00169"/>
    </source>
</evidence>
<evidence type="ECO:0000256" key="2">
    <source>
        <dbReference type="ARBA" id="ARBA00012438"/>
    </source>
</evidence>
<evidence type="ECO:0000256" key="3">
    <source>
        <dbReference type="ARBA" id="ARBA00022553"/>
    </source>
</evidence>
<dbReference type="Pfam" id="PF02518">
    <property type="entry name" value="HATPase_c"/>
    <property type="match status" value="1"/>
</dbReference>
<dbReference type="NCBIfam" id="TIGR00229">
    <property type="entry name" value="sensory_box"/>
    <property type="match status" value="5"/>
</dbReference>
<dbReference type="InterPro" id="IPR013655">
    <property type="entry name" value="PAS_fold_3"/>
</dbReference>
<dbReference type="Pfam" id="PF08448">
    <property type="entry name" value="PAS_4"/>
    <property type="match status" value="1"/>
</dbReference>
<dbReference type="EC" id="2.7.13.3" evidence="2"/>
<dbReference type="SMART" id="SM00387">
    <property type="entry name" value="HATPase_c"/>
    <property type="match status" value="1"/>
</dbReference>
<evidence type="ECO:0000259" key="10">
    <source>
        <dbReference type="PROSITE" id="PS50112"/>
    </source>
</evidence>
<dbReference type="PROSITE" id="PS50112">
    <property type="entry name" value="PAS"/>
    <property type="match status" value="3"/>
</dbReference>
<dbReference type="OrthoDB" id="7228207at2"/>
<reference evidence="12 13" key="1">
    <citation type="submission" date="2019-03" db="EMBL/GenBank/DDBJ databases">
        <title>Paracraurococcus aquatilis NE82 genome sequence.</title>
        <authorList>
            <person name="Zhao Y."/>
            <person name="Du Z."/>
        </authorList>
    </citation>
    <scope>NUCLEOTIDE SEQUENCE [LARGE SCALE GENOMIC DNA]</scope>
    <source>
        <strain evidence="12 13">NE82</strain>
    </source>
</reference>
<feature type="domain" description="PAC" evidence="11">
    <location>
        <begin position="346"/>
        <end position="398"/>
    </location>
</feature>
<feature type="region of interest" description="Disordered" evidence="7">
    <location>
        <begin position="1385"/>
        <end position="1410"/>
    </location>
</feature>
<feature type="domain" description="Response regulatory" evidence="9">
    <location>
        <begin position="1093"/>
        <end position="1204"/>
    </location>
</feature>
<dbReference type="InterPro" id="IPR001610">
    <property type="entry name" value="PAC"/>
</dbReference>
<evidence type="ECO:0000259" key="8">
    <source>
        <dbReference type="PROSITE" id="PS50109"/>
    </source>
</evidence>
<dbReference type="FunFam" id="3.30.450.20:FF:000099">
    <property type="entry name" value="Sensory box sensor histidine kinase"/>
    <property type="match status" value="1"/>
</dbReference>
<dbReference type="InterPro" id="IPR003661">
    <property type="entry name" value="HisK_dim/P_dom"/>
</dbReference>
<dbReference type="InterPro" id="IPR003594">
    <property type="entry name" value="HATPase_dom"/>
</dbReference>
<name>A0A4R4DTI4_9PROT</name>
<dbReference type="Gene3D" id="3.30.450.20">
    <property type="entry name" value="PAS domain"/>
    <property type="match status" value="5"/>
</dbReference>
<evidence type="ECO:0000256" key="1">
    <source>
        <dbReference type="ARBA" id="ARBA00000085"/>
    </source>
</evidence>
<dbReference type="InterPro" id="IPR035965">
    <property type="entry name" value="PAS-like_dom_sf"/>
</dbReference>
<dbReference type="EMBL" id="SKBM01000004">
    <property type="protein sequence ID" value="TCZ64933.1"/>
    <property type="molecule type" value="Genomic_DNA"/>
</dbReference>
<sequence>MGSPDARARPAGTDARLLPAVAAALPLPVAVVAGTRRRVVAANAAWHHLAGAAGVATLDDLFPRAVPAAEAALGAGVTSLSLRTLPAAALAGDATSWWDIDLVLHPEVPDALIVTAREVTEEVLARREGEGAREALEAVAGRLRLAQEATGVGTWEWDARADRLSWSPEQFRLHGMDPARDAPPDFSSWIARVHPDDRPALRAAAAGRLGEDDCYQVEFRLRRADTGEERWLLSRGRVTRRDMAGRPTRILGVNLDVTERRREAEALREREERLQLAFVAAQIFAWDWDVPSGRVTWSEGAEAILGLPPGSFGGTVEAFRDLIHPADRATVEAALARALAGEDPEYAVEFRMRRGDGTWRWTTTRAMVIRDAAGRPTRVVGVDHDVTARRTAEEAERARATAAAAMADQARLRLALSAGGMGVWDWDPATGVVRWDGLERITGLPAPTGVGGVSVFLDRIHPEDRPAVDAAVATALAQGPGGGYEAEFRFRRGDGAWRWLRGRGQVVATGVEAGTATRLIGVNWDITDRRATDAALRDREAFLRQVSDVVPLVLYVYDLVDRCNVWGNREMVAALGWSAEAIAGMAGRLVETLMHPDDLPRFDAHLGRVLALGDGEMAEFEYRFRRSDGSWTWLLSRDMVFRRDASGRPVQIVGAALDMTARRTAEAALRESEARFRALVEAMPQIAFSAPPDGRTDFVNARWVEYSGQAGAEALDRGWAAAVHPEDRAGSLAQWDRAVATGQGCEFEQRLRGADGAHRWFLTRAEPLRDPEGWILRWFGTCTDISAAVAAREAAARSAGELERVVAERTRALAEAARELQAEMRRREATQAALLQAQKLEALGQLTSGVAHDFNNLLAAIQGSYRLLRRDIGEGTRGAEIIRHGEHAAERGARLISQLTSFARREEPRPAVVRLPELLEGARELICHTAGRGARCIFDADPAAWPVLVDPVRLETTLLNLAANARDAMPLGGEIRVSARNAAPAEVPAHLPAGREFVRIALADTGAGMDADTLRQATEAFFTTKPRGTGTGLGLASAQAFCAGADGALRLRSTPGEGTTVELFLPRASVIPSGTTATPQVTPRGEARHGGATILLADDDDALRPVTAELLRGLGYRVIEAPSAEAALALAHGAEEEIDMLVTDVAMGGSPGPVLAARLRTGRPGLPVLFVTGHVQAAALDGAAAVLHKPFAEADLARAVLRGLGRLPPEPPRTPVRADRLRERLRRAPLRGAFEQWLAARGLAAGALPSASQVQGDGLPAEMADHAYLVEIQSAPEGGEMGAAGFRFLQAGRALEERFGAPLAGRVVGVEATDQADLTDALGGSLGAAYRHCARSRAPLYDYARFNLGDAPPLLVERLVLPLSADGVWVTHLLGVVTFTEQAAPEDAPVAPGGQGPGSGQGRPGAGEGA</sequence>
<feature type="domain" description="PAS" evidence="10">
    <location>
        <begin position="539"/>
        <end position="613"/>
    </location>
</feature>
<dbReference type="Gene3D" id="3.40.50.2300">
    <property type="match status" value="1"/>
</dbReference>
<dbReference type="CDD" id="cd00082">
    <property type="entry name" value="HisKA"/>
    <property type="match status" value="1"/>
</dbReference>
<dbReference type="PROSITE" id="PS50109">
    <property type="entry name" value="HIS_KIN"/>
    <property type="match status" value="1"/>
</dbReference>
<dbReference type="CDD" id="cd00156">
    <property type="entry name" value="REC"/>
    <property type="match status" value="1"/>
</dbReference>
<gene>
    <name evidence="12" type="ORF">EXY23_06070</name>
</gene>
<feature type="domain" description="PAS" evidence="10">
    <location>
        <begin position="672"/>
        <end position="742"/>
    </location>
</feature>
<evidence type="ECO:0000256" key="5">
    <source>
        <dbReference type="ARBA" id="ARBA00022777"/>
    </source>
</evidence>
<dbReference type="Gene3D" id="2.10.70.100">
    <property type="match status" value="2"/>
</dbReference>
<dbReference type="SUPFAM" id="SSF52172">
    <property type="entry name" value="CheY-like"/>
    <property type="match status" value="1"/>
</dbReference>
<evidence type="ECO:0000313" key="12">
    <source>
        <dbReference type="EMBL" id="TCZ64933.1"/>
    </source>
</evidence>
<dbReference type="PROSITE" id="PS50110">
    <property type="entry name" value="RESPONSE_REGULATORY"/>
    <property type="match status" value="1"/>
</dbReference>
<feature type="domain" description="PAC" evidence="11">
    <location>
        <begin position="484"/>
        <end position="538"/>
    </location>
</feature>
<dbReference type="InterPro" id="IPR001789">
    <property type="entry name" value="Sig_transdc_resp-reg_receiver"/>
</dbReference>
<feature type="domain" description="PAC" evidence="11">
    <location>
        <begin position="618"/>
        <end position="671"/>
    </location>
</feature>
<evidence type="ECO:0000259" key="9">
    <source>
        <dbReference type="PROSITE" id="PS50110"/>
    </source>
</evidence>
<dbReference type="Gene3D" id="3.30.565.10">
    <property type="entry name" value="Histidine kinase-like ATPase, C-terminal domain"/>
    <property type="match status" value="1"/>
</dbReference>
<accession>A0A4R4DTI4</accession>
<dbReference type="SUPFAM" id="SSF47384">
    <property type="entry name" value="Homodimeric domain of signal transducing histidine kinase"/>
    <property type="match status" value="1"/>
</dbReference>
<feature type="compositionally biased region" description="Gly residues" evidence="7">
    <location>
        <begin position="1393"/>
        <end position="1410"/>
    </location>
</feature>
<dbReference type="Pfam" id="PF00072">
    <property type="entry name" value="Response_reg"/>
    <property type="match status" value="1"/>
</dbReference>
<dbReference type="Pfam" id="PF08447">
    <property type="entry name" value="PAS_3"/>
    <property type="match status" value="4"/>
</dbReference>
<dbReference type="InterPro" id="IPR011006">
    <property type="entry name" value="CheY-like_superfamily"/>
</dbReference>
<dbReference type="CDD" id="cd00130">
    <property type="entry name" value="PAS"/>
    <property type="match status" value="5"/>
</dbReference>
<dbReference type="InterPro" id="IPR004358">
    <property type="entry name" value="Sig_transdc_His_kin-like_C"/>
</dbReference>
<keyword evidence="13" id="KW-1185">Reference proteome</keyword>
<comment type="catalytic activity">
    <reaction evidence="1">
        <text>ATP + protein L-histidine = ADP + protein N-phospho-L-histidine.</text>
        <dbReference type="EC" id="2.7.13.3"/>
    </reaction>
</comment>
<proteinExistence type="predicted"/>
<feature type="domain" description="Histidine kinase" evidence="8">
    <location>
        <begin position="849"/>
        <end position="1069"/>
    </location>
</feature>
<evidence type="ECO:0000259" key="11">
    <source>
        <dbReference type="PROSITE" id="PS50113"/>
    </source>
</evidence>
<dbReference type="InterPro" id="IPR013656">
    <property type="entry name" value="PAS_4"/>
</dbReference>
<dbReference type="SMART" id="SM00448">
    <property type="entry name" value="REC"/>
    <property type="match status" value="1"/>
</dbReference>
<dbReference type="PRINTS" id="PR00344">
    <property type="entry name" value="BCTRLSENSOR"/>
</dbReference>